<name>A0A7D3W0D7_ACTVE</name>
<dbReference type="InterPro" id="IPR046175">
    <property type="entry name" value="DUF6177"/>
</dbReference>
<evidence type="ECO:0000313" key="2">
    <source>
        <dbReference type="EMBL" id="QKG23456.1"/>
    </source>
</evidence>
<dbReference type="RefSeq" id="WP_173097416.1">
    <property type="nucleotide sequence ID" value="NZ_CP053892.1"/>
</dbReference>
<reference evidence="2 3" key="1">
    <citation type="submission" date="2020-05" db="EMBL/GenBank/DDBJ databases">
        <title>Actinomadura verrucosospora NRRL-B18236 (PFL_A860) Genome sequencing and assembly.</title>
        <authorList>
            <person name="Samborskyy M."/>
        </authorList>
    </citation>
    <scope>NUCLEOTIDE SEQUENCE [LARGE SCALE GENOMIC DNA]</scope>
    <source>
        <strain evidence="2 3">NRRL:B18236</strain>
    </source>
</reference>
<gene>
    <name evidence="2" type="ORF">ACTIVE_5099</name>
</gene>
<evidence type="ECO:0000313" key="3">
    <source>
        <dbReference type="Proteomes" id="UP000501240"/>
    </source>
</evidence>
<dbReference type="AlphaFoldDB" id="A0A7D3W0D7"/>
<organism evidence="2 3">
    <name type="scientific">Actinomadura verrucosospora</name>
    <dbReference type="NCBI Taxonomy" id="46165"/>
    <lineage>
        <taxon>Bacteria</taxon>
        <taxon>Bacillati</taxon>
        <taxon>Actinomycetota</taxon>
        <taxon>Actinomycetes</taxon>
        <taxon>Streptosporangiales</taxon>
        <taxon>Thermomonosporaceae</taxon>
        <taxon>Actinomadura</taxon>
    </lineage>
</organism>
<protein>
    <submittedName>
        <fullName evidence="2">Uncharacterized protein</fullName>
    </submittedName>
</protein>
<evidence type="ECO:0000256" key="1">
    <source>
        <dbReference type="SAM" id="MobiDB-lite"/>
    </source>
</evidence>
<proteinExistence type="predicted"/>
<keyword evidence="3" id="KW-1185">Reference proteome</keyword>
<dbReference type="Pfam" id="PF19674">
    <property type="entry name" value="DUF6177"/>
    <property type="match status" value="1"/>
</dbReference>
<dbReference type="Proteomes" id="UP000501240">
    <property type="component" value="Chromosome"/>
</dbReference>
<feature type="region of interest" description="Disordered" evidence="1">
    <location>
        <begin position="323"/>
        <end position="348"/>
    </location>
</feature>
<accession>A0A7D3W0D7</accession>
<sequence length="348" mass="37351">MSGPHPTIDLVTDTAALVLQRRPVVPLSSWLIDAIAVVSEAGLPLQIVTPHTSRLTVALHSALRPPYLRWVVGHPSGFFDGLTGEPLEFNGSEFAEVVADEPAAPWAKPEVPADGVHLTVDLRVRHRAAETTRIGDAAELCYRWFTGAPPGGWGFTEPIALPWNREQVTEVCRDRAPDDTRLCHVGRGGAVGVTLVERHADGVDETVMMHVPVRSEEPEAAGFERFVADLVGAHHLVDLRIHSRPGRRDLTVAPAWSGPGRPLGLALGPDEVWDIGAERAFTGPAGIGHRVGHSRRPAAWYPLAGDAASAWEELRALLAHLAPSGGDAAPPEPAPSSTALEEGMWRRG</sequence>
<feature type="compositionally biased region" description="Low complexity" evidence="1">
    <location>
        <begin position="323"/>
        <end position="339"/>
    </location>
</feature>
<dbReference type="EMBL" id="CP053892">
    <property type="protein sequence ID" value="QKG23456.1"/>
    <property type="molecule type" value="Genomic_DNA"/>
</dbReference>